<dbReference type="GO" id="GO:0006289">
    <property type="term" value="P:nucleotide-excision repair"/>
    <property type="evidence" value="ECO:0007669"/>
    <property type="project" value="InterPro"/>
</dbReference>
<name>A0A1Y2DY76_9PEZI</name>
<accession>A0A1Y2DY76</accession>
<dbReference type="CDD" id="cd13229">
    <property type="entry name" value="PH_TFIIH"/>
    <property type="match status" value="1"/>
</dbReference>
<feature type="region of interest" description="Disordered" evidence="8">
    <location>
        <begin position="468"/>
        <end position="494"/>
    </location>
</feature>
<reference evidence="10 11" key="1">
    <citation type="submission" date="2016-07" db="EMBL/GenBank/DDBJ databases">
        <title>Pervasive Adenine N6-methylation of Active Genes in Fungi.</title>
        <authorList>
            <consortium name="DOE Joint Genome Institute"/>
            <person name="Mondo S.J."/>
            <person name="Dannebaum R.O."/>
            <person name="Kuo R.C."/>
            <person name="Labutti K."/>
            <person name="Haridas S."/>
            <person name="Kuo A."/>
            <person name="Salamov A."/>
            <person name="Ahrendt S.R."/>
            <person name="Lipzen A."/>
            <person name="Sullivan W."/>
            <person name="Andreopoulos W.B."/>
            <person name="Clum A."/>
            <person name="Lindquist E."/>
            <person name="Daum C."/>
            <person name="Ramamoorthy G.K."/>
            <person name="Gryganskyi A."/>
            <person name="Culley D."/>
            <person name="Magnuson J.K."/>
            <person name="James T.Y."/>
            <person name="O'Malley M.A."/>
            <person name="Stajich J.E."/>
            <person name="Spatafora J.W."/>
            <person name="Visel A."/>
            <person name="Grigoriev I.V."/>
        </authorList>
    </citation>
    <scope>NUCLEOTIDE SEQUENCE [LARGE SCALE GENOMIC DNA]</scope>
    <source>
        <strain evidence="10 11">CBS 129021</strain>
    </source>
</reference>
<evidence type="ECO:0000256" key="6">
    <source>
        <dbReference type="ARBA" id="ARBA00023242"/>
    </source>
</evidence>
<evidence type="ECO:0000256" key="7">
    <source>
        <dbReference type="SAM" id="Coils"/>
    </source>
</evidence>
<dbReference type="OrthoDB" id="360521at2759"/>
<proteinExistence type="inferred from homology"/>
<dbReference type="EMBL" id="MCFJ01000007">
    <property type="protein sequence ID" value="ORY64252.1"/>
    <property type="molecule type" value="Genomic_DNA"/>
</dbReference>
<dbReference type="InterPro" id="IPR013876">
    <property type="entry name" value="TFIIH_BTF_p62_N"/>
</dbReference>
<gene>
    <name evidence="10" type="ORF">BCR38DRAFT_434414</name>
</gene>
<dbReference type="PANTHER" id="PTHR12856">
    <property type="entry name" value="TRANSCRIPTION INITIATION FACTOR IIH-RELATED"/>
    <property type="match status" value="1"/>
</dbReference>
<sequence length="652" mass="72278">MATPRGTAAYKKKDGIITITDDKKTVIWTPQTAPGGPPAVSLEITNVTNLQQTPDTAAKVMLKIFEKPAEGGEAVPFLFHFNSTGDPRGEANAIKDLLSRLIAESKNNDAVTTRPAAAAGGGSGAVGSGSSSMAFANTANSKPAASRLFDDNSLKYDIELQQLLMKADRNLHQMYMEARATKPESMSDITFNAQFWSARINLLRAHAIESRQKKGTYNVLAEVRPQMETNPDDPAAPSKLKLNMKVEQIHLIFNQHPLVKRIYNENVPPLSEAEFWERFFLSKLSAKLRGERATGQEQPDRVFDKYDEHEDMASYSSRFINQHVSRIIDLEGNEENQGGFRSGNRADVEMRPRGRKDVPLIPTLNSLSEKMMDDLNSVETGLIKPTNLGEDVYDELALRDLRGDDEERRIMLNIKQQNLFFSSQIEFGSAASEIYAKQNPVKVLRDLNEDLEKLYGRGADSVDLHGALGIDDDSDSEDGGDKSAHVGSRASRKEAQKQILDSMLQRRAQVYGHAEDELTPMGLPVDIAARCKLTHATTMEFLHQFWGAFLSGDPDRAAEIGYLVESLQRSKARINAVAADADRAREEAIEKKKQEIRDIYKRTSKKTKMPIIRGGKDAVVKLMDPVVQSLDKAIADYQRALAAEGLQASTEG</sequence>
<comment type="similarity">
    <text evidence="2">Belongs to the TFB1 family.</text>
</comment>
<dbReference type="GeneID" id="63776519"/>
<keyword evidence="3" id="KW-0677">Repeat</keyword>
<dbReference type="GO" id="GO:0000439">
    <property type="term" value="C:transcription factor TFIIH core complex"/>
    <property type="evidence" value="ECO:0007669"/>
    <property type="project" value="InterPro"/>
</dbReference>
<dbReference type="SUPFAM" id="SSF50729">
    <property type="entry name" value="PH domain-like"/>
    <property type="match status" value="1"/>
</dbReference>
<keyword evidence="5" id="KW-0804">Transcription</keyword>
<dbReference type="PROSITE" id="PS50858">
    <property type="entry name" value="BSD"/>
    <property type="match status" value="1"/>
</dbReference>
<protein>
    <submittedName>
        <fullName evidence="10">TFIIH p62 subunit domain-containing protein</fullName>
    </submittedName>
</protein>
<keyword evidence="11" id="KW-1185">Reference proteome</keyword>
<evidence type="ECO:0000313" key="11">
    <source>
        <dbReference type="Proteomes" id="UP000193689"/>
    </source>
</evidence>
<evidence type="ECO:0000256" key="3">
    <source>
        <dbReference type="ARBA" id="ARBA00022737"/>
    </source>
</evidence>
<comment type="caution">
    <text evidence="10">The sequence shown here is derived from an EMBL/GenBank/DDBJ whole genome shotgun (WGS) entry which is preliminary data.</text>
</comment>
<evidence type="ECO:0000256" key="2">
    <source>
        <dbReference type="ARBA" id="ARBA00009448"/>
    </source>
</evidence>
<dbReference type="Pfam" id="PF03909">
    <property type="entry name" value="BSD"/>
    <property type="match status" value="2"/>
</dbReference>
<evidence type="ECO:0000259" key="9">
    <source>
        <dbReference type="PROSITE" id="PS50858"/>
    </source>
</evidence>
<dbReference type="AlphaFoldDB" id="A0A1Y2DY76"/>
<feature type="domain" description="BSD" evidence="9">
    <location>
        <begin position="236"/>
        <end position="287"/>
    </location>
</feature>
<dbReference type="Pfam" id="PF08567">
    <property type="entry name" value="PH_TFIIH"/>
    <property type="match status" value="1"/>
</dbReference>
<organism evidence="10 11">
    <name type="scientific">Pseudomassariella vexata</name>
    <dbReference type="NCBI Taxonomy" id="1141098"/>
    <lineage>
        <taxon>Eukaryota</taxon>
        <taxon>Fungi</taxon>
        <taxon>Dikarya</taxon>
        <taxon>Ascomycota</taxon>
        <taxon>Pezizomycotina</taxon>
        <taxon>Sordariomycetes</taxon>
        <taxon>Xylariomycetidae</taxon>
        <taxon>Amphisphaeriales</taxon>
        <taxon>Pseudomassariaceae</taxon>
        <taxon>Pseudomassariella</taxon>
    </lineage>
</organism>
<dbReference type="InParanoid" id="A0A1Y2DY76"/>
<dbReference type="STRING" id="1141098.A0A1Y2DY76"/>
<evidence type="ECO:0000256" key="4">
    <source>
        <dbReference type="ARBA" id="ARBA00023015"/>
    </source>
</evidence>
<dbReference type="InterPro" id="IPR027079">
    <property type="entry name" value="Tfb1/GTF2H1"/>
</dbReference>
<dbReference type="Proteomes" id="UP000193689">
    <property type="component" value="Unassembled WGS sequence"/>
</dbReference>
<evidence type="ECO:0000313" key="10">
    <source>
        <dbReference type="EMBL" id="ORY64252.1"/>
    </source>
</evidence>
<dbReference type="FunCoup" id="A0A1Y2DY76">
    <property type="interactions" value="923"/>
</dbReference>
<evidence type="ECO:0000256" key="8">
    <source>
        <dbReference type="SAM" id="MobiDB-lite"/>
    </source>
</evidence>
<keyword evidence="7" id="KW-0175">Coiled coil</keyword>
<dbReference type="RefSeq" id="XP_040715666.1">
    <property type="nucleotide sequence ID" value="XM_040860307.1"/>
</dbReference>
<feature type="coiled-coil region" evidence="7">
    <location>
        <begin position="567"/>
        <end position="594"/>
    </location>
</feature>
<dbReference type="InterPro" id="IPR011993">
    <property type="entry name" value="PH-like_dom_sf"/>
</dbReference>
<dbReference type="GO" id="GO:0006351">
    <property type="term" value="P:DNA-templated transcription"/>
    <property type="evidence" value="ECO:0007669"/>
    <property type="project" value="InterPro"/>
</dbReference>
<comment type="subcellular location">
    <subcellularLocation>
        <location evidence="1">Nucleus</location>
    </subcellularLocation>
</comment>
<evidence type="ECO:0000256" key="1">
    <source>
        <dbReference type="ARBA" id="ARBA00004123"/>
    </source>
</evidence>
<dbReference type="SMART" id="SM00751">
    <property type="entry name" value="BSD"/>
    <property type="match status" value="2"/>
</dbReference>
<keyword evidence="4" id="KW-0805">Transcription regulation</keyword>
<dbReference type="InterPro" id="IPR005607">
    <property type="entry name" value="BSD_dom"/>
</dbReference>
<evidence type="ECO:0000256" key="5">
    <source>
        <dbReference type="ARBA" id="ARBA00023163"/>
    </source>
</evidence>
<dbReference type="Gene3D" id="2.30.29.30">
    <property type="entry name" value="Pleckstrin-homology domain (PH domain)/Phosphotyrosine-binding domain (PTB)"/>
    <property type="match status" value="1"/>
</dbReference>
<keyword evidence="6" id="KW-0539">Nucleus</keyword>